<keyword evidence="2" id="KW-1185">Reference proteome</keyword>
<reference evidence="1 2" key="1">
    <citation type="submission" date="2023-12" db="EMBL/GenBank/DDBJ databases">
        <title>Micromonospora sp. nov., isolated from Atacama Desert.</title>
        <authorList>
            <person name="Carro L."/>
            <person name="Golinska P."/>
            <person name="Klenk H.-P."/>
            <person name="Goodfellow M."/>
        </authorList>
    </citation>
    <scope>NUCLEOTIDE SEQUENCE [LARGE SCALE GENOMIC DNA]</scope>
    <source>
        <strain evidence="1 2">4G53</strain>
    </source>
</reference>
<gene>
    <name evidence="1" type="ORF">U2F25_34655</name>
</gene>
<dbReference type="Proteomes" id="UP001290101">
    <property type="component" value="Unassembled WGS sequence"/>
</dbReference>
<protein>
    <submittedName>
        <fullName evidence="1">Uncharacterized protein</fullName>
    </submittedName>
</protein>
<evidence type="ECO:0000313" key="1">
    <source>
        <dbReference type="EMBL" id="MDZ5494525.1"/>
    </source>
</evidence>
<name>A0ABU5JPG9_9ACTN</name>
<sequence length="193" mass="21128">MPSLLRRIKNFKGFGVEAELSVAEVAVEVQSALNAAESSSVDVAPKRPRAELSFNDRPFWETRKSHFRLLLSLRFNLISVVEQVEAAYGLHPLLDPANPVLRLPARPETPGIRLDIAPEVVDASLRRLAETTRLPGWSNLADAVSAIHAFAEQAIDGDLAKRVTAVLAENAYGTCKRLATQSVSWPHEDLNAA</sequence>
<organism evidence="1 2">
    <name type="scientific">Micromonospora sicca</name>
    <dbReference type="NCBI Taxonomy" id="2202420"/>
    <lineage>
        <taxon>Bacteria</taxon>
        <taxon>Bacillati</taxon>
        <taxon>Actinomycetota</taxon>
        <taxon>Actinomycetes</taxon>
        <taxon>Micromonosporales</taxon>
        <taxon>Micromonosporaceae</taxon>
        <taxon>Micromonospora</taxon>
    </lineage>
</organism>
<accession>A0ABU5JPG9</accession>
<evidence type="ECO:0000313" key="2">
    <source>
        <dbReference type="Proteomes" id="UP001290101"/>
    </source>
</evidence>
<proteinExistence type="predicted"/>
<dbReference type="EMBL" id="JAXOTQ010000080">
    <property type="protein sequence ID" value="MDZ5494525.1"/>
    <property type="molecule type" value="Genomic_DNA"/>
</dbReference>
<comment type="caution">
    <text evidence="1">The sequence shown here is derived from an EMBL/GenBank/DDBJ whole genome shotgun (WGS) entry which is preliminary data.</text>
</comment>